<feature type="domain" description="PPIase FKBP-type" evidence="2">
    <location>
        <begin position="116"/>
        <end position="160"/>
    </location>
</feature>
<evidence type="ECO:0000259" key="2">
    <source>
        <dbReference type="PROSITE" id="PS50059"/>
    </source>
</evidence>
<organism evidence="3 4">
    <name type="scientific">Populus euphratica</name>
    <name type="common">Euphrates poplar</name>
    <dbReference type="NCBI Taxonomy" id="75702"/>
    <lineage>
        <taxon>Eukaryota</taxon>
        <taxon>Viridiplantae</taxon>
        <taxon>Streptophyta</taxon>
        <taxon>Embryophyta</taxon>
        <taxon>Tracheophyta</taxon>
        <taxon>Spermatophyta</taxon>
        <taxon>Magnoliopsida</taxon>
        <taxon>eudicotyledons</taxon>
        <taxon>Gunneridae</taxon>
        <taxon>Pentapetalae</taxon>
        <taxon>rosids</taxon>
        <taxon>fabids</taxon>
        <taxon>Malpighiales</taxon>
        <taxon>Salicaceae</taxon>
        <taxon>Saliceae</taxon>
        <taxon>Populus</taxon>
    </lineage>
</organism>
<comment type="catalytic activity">
    <reaction evidence="1">
        <text>[protein]-peptidylproline (omega=180) = [protein]-peptidylproline (omega=0)</text>
        <dbReference type="Rhea" id="RHEA:16237"/>
        <dbReference type="Rhea" id="RHEA-COMP:10747"/>
        <dbReference type="Rhea" id="RHEA-COMP:10748"/>
        <dbReference type="ChEBI" id="CHEBI:83833"/>
        <dbReference type="ChEBI" id="CHEBI:83834"/>
        <dbReference type="EC" id="5.2.1.8"/>
    </reaction>
</comment>
<dbReference type="PANTHER" id="PTHR47860">
    <property type="entry name" value="PEPTIDYL-PROLYL CIS-TRANS ISOMERASE FKBP17-1, CHLOROPLASTIC"/>
    <property type="match status" value="1"/>
</dbReference>
<keyword evidence="1 4" id="KW-0413">Isomerase</keyword>
<dbReference type="Pfam" id="PF00254">
    <property type="entry name" value="FKBP_C"/>
    <property type="match status" value="1"/>
</dbReference>
<gene>
    <name evidence="4" type="primary">LOC105108645</name>
</gene>
<evidence type="ECO:0000256" key="1">
    <source>
        <dbReference type="PROSITE-ProRule" id="PRU00277"/>
    </source>
</evidence>
<reference evidence="4" key="1">
    <citation type="submission" date="2025-08" db="UniProtKB">
        <authorList>
            <consortium name="RefSeq"/>
        </authorList>
    </citation>
    <scope>IDENTIFICATION</scope>
</reference>
<accession>A0AAJ6X0Z0</accession>
<dbReference type="GO" id="GO:0003755">
    <property type="term" value="F:peptidyl-prolyl cis-trans isomerase activity"/>
    <property type="evidence" value="ECO:0007669"/>
    <property type="project" value="UniProtKB-KW"/>
</dbReference>
<dbReference type="SUPFAM" id="SSF54534">
    <property type="entry name" value="FKBP-like"/>
    <property type="match status" value="1"/>
</dbReference>
<dbReference type="RefSeq" id="XP_011001339.1">
    <property type="nucleotide sequence ID" value="XM_011003037.1"/>
</dbReference>
<evidence type="ECO:0000313" key="4">
    <source>
        <dbReference type="RefSeq" id="XP_011001339.1"/>
    </source>
</evidence>
<dbReference type="InterPro" id="IPR001179">
    <property type="entry name" value="PPIase_FKBP_dom"/>
</dbReference>
<dbReference type="Proteomes" id="UP000694918">
    <property type="component" value="Unplaced"/>
</dbReference>
<evidence type="ECO:0000313" key="3">
    <source>
        <dbReference type="Proteomes" id="UP000694918"/>
    </source>
</evidence>
<dbReference type="PANTHER" id="PTHR47860:SF1">
    <property type="entry name" value="PEPTIDYL-PROLYL CIS-TRANS ISOMERASE FKBP17-1, CHLOROPLASTIC"/>
    <property type="match status" value="1"/>
</dbReference>
<name>A0AAJ6X0Z0_POPEU</name>
<dbReference type="InterPro" id="IPR046357">
    <property type="entry name" value="PPIase_dom_sf"/>
</dbReference>
<keyword evidence="3" id="KW-1185">Reference proteome</keyword>
<dbReference type="EC" id="5.2.1.8" evidence="1"/>
<dbReference type="InterPro" id="IPR044197">
    <property type="entry name" value="FKBP17-1-like"/>
</dbReference>
<keyword evidence="1" id="KW-0697">Rotamase</keyword>
<proteinExistence type="predicted"/>
<protein>
    <recommendedName>
        <fullName evidence="1">peptidylprolyl isomerase</fullName>
        <ecNumber evidence="1">5.2.1.8</ecNumber>
    </recommendedName>
</protein>
<dbReference type="PROSITE" id="PS50059">
    <property type="entry name" value="FKBP_PPIASE"/>
    <property type="match status" value="1"/>
</dbReference>
<sequence>MIMYFPKMIMYYPTVLPRKMDKVLVLLNCFPSLHVPHNLPSSPPISSTSPSSPSPTRRALSLSIISLSTALFSIPAFSCPAASSATSITDFLDLPNSGGVKALDLRIGSGPVPDEGDQVAIHYYGRLAAKQGWRFDSTYDHKDSAGEPVPFVFTLGSGKFFDRQRLFTTIFNPTRLANGEGSILGTLVFDIELVSLRNQ</sequence>
<dbReference type="AlphaFoldDB" id="A0AAJ6X0Z0"/>
<dbReference type="GeneID" id="105108645"/>
<dbReference type="Gene3D" id="3.10.50.40">
    <property type="match status" value="1"/>
</dbReference>